<dbReference type="InterPro" id="IPR003344">
    <property type="entry name" value="Big_1_dom"/>
</dbReference>
<dbReference type="InterPro" id="IPR008964">
    <property type="entry name" value="Invasin/intimin_cell_adhesion"/>
</dbReference>
<accession>A0A538TI51</accession>
<gene>
    <name evidence="4" type="ORF">E6K79_10350</name>
</gene>
<dbReference type="InterPro" id="IPR013783">
    <property type="entry name" value="Ig-like_fold"/>
</dbReference>
<comment type="similarity">
    <text evidence="1">Belongs to the intimin/invasin family.</text>
</comment>
<evidence type="ECO:0000256" key="1">
    <source>
        <dbReference type="ARBA" id="ARBA00010116"/>
    </source>
</evidence>
<dbReference type="SUPFAM" id="SSF49373">
    <property type="entry name" value="Invasin/intimin cell-adhesion fragments"/>
    <property type="match status" value="1"/>
</dbReference>
<protein>
    <recommendedName>
        <fullName evidence="3">Big-1 domain-containing protein</fullName>
    </recommendedName>
</protein>
<feature type="domain" description="Big-1" evidence="3">
    <location>
        <begin position="810"/>
        <end position="899"/>
    </location>
</feature>
<comment type="caution">
    <text evidence="4">The sequence shown here is derived from an EMBL/GenBank/DDBJ whole genome shotgun (WGS) entry which is preliminary data.</text>
</comment>
<dbReference type="EMBL" id="VBOZ01000032">
    <property type="protein sequence ID" value="TMQ63294.1"/>
    <property type="molecule type" value="Genomic_DNA"/>
</dbReference>
<dbReference type="AlphaFoldDB" id="A0A538TI51"/>
<evidence type="ECO:0000313" key="5">
    <source>
        <dbReference type="Proteomes" id="UP000317691"/>
    </source>
</evidence>
<dbReference type="SMART" id="SM00634">
    <property type="entry name" value="BID_1"/>
    <property type="match status" value="1"/>
</dbReference>
<sequence>MRQVRPAAWLAVGLALLIGIAQPRAALAGPYTRLQVLLPGETAAPGSGSGKTGTPRAQVAGIPFDITVRACDDTWTLVTSISNSIQITSSDASATLPSPAQLVSGARTFTVTMNSGGSFNVLAHDQTDNTIPDGTSAQMLVQVLAGFTFESISQKHKYAGVADATTLTARDPNGAVVTGYTGPAGLKEMTSFGEGRISPASVTLTNGVWNGNVTMYRADETSINRGNVNKYAYDLSNPAKNGSSDPFIVHPGTFSKVQIVVPGETPLPGSVSGVTGTPATQAVGTAFVASVYATDAYWNPLPSGDNVRVVSNTDPAETVSPSSGVMSNGFRTFTVTLNTVGTQTLTASDLTNGSISATTSAGIQVIPAGTNGFAFNTITGPLTAGVPVTITIRAVDSGGNTVPTYAADAVLQANTGTGSIAPTLVTFSAGTWTGQVTLKGAGGSVALTCLDFSAPPKMGTSNTFVVNPGPLYGLQVILPGETALGGTASGKSGTPTTQSAGNPFTMTVRAVDQFWNLVPGVNDRIGLASTDSFAWMPTDTTLVNGQVLIPTRLHKSGYQTITASDIDNGSIQANTSSQVLVVGGTFARVLILAPGEFPAPGTASGRGGTATDQNINYAFTLTVLATDQWWNPVTSVSGNPITDVVRVTSGDALAQLPPDEAMVDGRADMVIRLAAGGFQQISVSDVTNPSKTGSTTQVRAITSGFHLEASVSPASARAGDLFALTVKVTNDAGSVIQEINSFVTIQVQNSSNSAPGRGTLLTTQFQLLQGQRTVSETYSFAEPVVLIAHDDAGNAPATSNTITITPGAPSAIRLTSNPAWVGGNKHATLTARVVDAFENGVPDRPVTFGLLSGTGTLTARDDSTDASGNARADFLSPRNPERDTIRASSGSLSQDLDLEVAFVDPTAGGGYVTNYPNPFHAGSEATTVAYKLDDFATVTLRVYTNSGSLVRRVVFDRGAPGGSPGLNNWSWDGRNGRGEVVASGGYVVLIEAQGQGETLHVIRRKVAVVR</sequence>
<evidence type="ECO:0000313" key="4">
    <source>
        <dbReference type="EMBL" id="TMQ63294.1"/>
    </source>
</evidence>
<dbReference type="Pfam" id="PF02369">
    <property type="entry name" value="Big_1"/>
    <property type="match status" value="1"/>
</dbReference>
<dbReference type="Proteomes" id="UP000317691">
    <property type="component" value="Unassembled WGS sequence"/>
</dbReference>
<organism evidence="4 5">
    <name type="scientific">Eiseniibacteriota bacterium</name>
    <dbReference type="NCBI Taxonomy" id="2212470"/>
    <lineage>
        <taxon>Bacteria</taxon>
        <taxon>Candidatus Eiseniibacteriota</taxon>
    </lineage>
</organism>
<dbReference type="Pfam" id="PF13860">
    <property type="entry name" value="FlgD_ig"/>
    <property type="match status" value="1"/>
</dbReference>
<name>A0A538TI51_UNCEI</name>
<evidence type="ECO:0000259" key="3">
    <source>
        <dbReference type="SMART" id="SM00634"/>
    </source>
</evidence>
<proteinExistence type="inferred from homology"/>
<dbReference type="Gene3D" id="2.60.40.10">
    <property type="entry name" value="Immunoglobulins"/>
    <property type="match status" value="1"/>
</dbReference>
<dbReference type="Gene3D" id="2.60.40.4070">
    <property type="match status" value="1"/>
</dbReference>
<reference evidence="4 5" key="1">
    <citation type="journal article" date="2019" name="Nat. Microbiol.">
        <title>Mediterranean grassland soil C-N compound turnover is dependent on rainfall and depth, and is mediated by genomically divergent microorganisms.</title>
        <authorList>
            <person name="Diamond S."/>
            <person name="Andeer P.F."/>
            <person name="Li Z."/>
            <person name="Crits-Christoph A."/>
            <person name="Burstein D."/>
            <person name="Anantharaman K."/>
            <person name="Lane K.R."/>
            <person name="Thomas B.C."/>
            <person name="Pan C."/>
            <person name="Northen T.R."/>
            <person name="Banfield J.F."/>
        </authorList>
    </citation>
    <scope>NUCLEOTIDE SEQUENCE [LARGE SCALE GENOMIC DNA]</scope>
    <source>
        <strain evidence="4">WS_9</strain>
    </source>
</reference>
<dbReference type="InterPro" id="IPR025965">
    <property type="entry name" value="FlgD/Vpr_Ig-like"/>
</dbReference>
<evidence type="ECO:0000256" key="2">
    <source>
        <dbReference type="SAM" id="MobiDB-lite"/>
    </source>
</evidence>
<feature type="region of interest" description="Disordered" evidence="2">
    <location>
        <begin position="858"/>
        <end position="890"/>
    </location>
</feature>